<reference evidence="2" key="2">
    <citation type="submission" date="2015-01" db="EMBL/GenBank/DDBJ databases">
        <title>Evolutionary Origins and Diversification of the Mycorrhizal Mutualists.</title>
        <authorList>
            <consortium name="DOE Joint Genome Institute"/>
            <consortium name="Mycorrhizal Genomics Consortium"/>
            <person name="Kohler A."/>
            <person name="Kuo A."/>
            <person name="Nagy L.G."/>
            <person name="Floudas D."/>
            <person name="Copeland A."/>
            <person name="Barry K.W."/>
            <person name="Cichocki N."/>
            <person name="Veneault-Fourrey C."/>
            <person name="LaButti K."/>
            <person name="Lindquist E.A."/>
            <person name="Lipzen A."/>
            <person name="Lundell T."/>
            <person name="Morin E."/>
            <person name="Murat C."/>
            <person name="Riley R."/>
            <person name="Ohm R."/>
            <person name="Sun H."/>
            <person name="Tunlid A."/>
            <person name="Henrissat B."/>
            <person name="Grigoriev I.V."/>
            <person name="Hibbett D.S."/>
            <person name="Martin F."/>
        </authorList>
    </citation>
    <scope>NUCLEOTIDE SEQUENCE [LARGE SCALE GENOMIC DNA]</scope>
    <source>
        <strain evidence="2">Foug A</strain>
    </source>
</reference>
<proteinExistence type="predicted"/>
<evidence type="ECO:0000313" key="1">
    <source>
        <dbReference type="EMBL" id="KIM52313.1"/>
    </source>
</evidence>
<dbReference type="EMBL" id="KN822215">
    <property type="protein sequence ID" value="KIM52313.1"/>
    <property type="molecule type" value="Genomic_DNA"/>
</dbReference>
<accession>A0A0C2YRF4</accession>
<organism evidence="1 2">
    <name type="scientific">Scleroderma citrinum Foug A</name>
    <dbReference type="NCBI Taxonomy" id="1036808"/>
    <lineage>
        <taxon>Eukaryota</taxon>
        <taxon>Fungi</taxon>
        <taxon>Dikarya</taxon>
        <taxon>Basidiomycota</taxon>
        <taxon>Agaricomycotina</taxon>
        <taxon>Agaricomycetes</taxon>
        <taxon>Agaricomycetidae</taxon>
        <taxon>Boletales</taxon>
        <taxon>Sclerodermatineae</taxon>
        <taxon>Sclerodermataceae</taxon>
        <taxon>Scleroderma</taxon>
    </lineage>
</organism>
<dbReference type="Proteomes" id="UP000053989">
    <property type="component" value="Unassembled WGS sequence"/>
</dbReference>
<sequence length="74" mass="8033">MQRLLLNNRTVSLISAPSVNATGIINVVEADQARVRAHSASVMPLLASLILQSYTLLKSVSEALRPSFEHACRC</sequence>
<protein>
    <submittedName>
        <fullName evidence="1">Uncharacterized protein</fullName>
    </submittedName>
</protein>
<name>A0A0C2YRF4_9AGAM</name>
<evidence type="ECO:0000313" key="2">
    <source>
        <dbReference type="Proteomes" id="UP000053989"/>
    </source>
</evidence>
<dbReference type="HOGENOM" id="CLU_2689256_0_0_1"/>
<reference evidence="1 2" key="1">
    <citation type="submission" date="2014-04" db="EMBL/GenBank/DDBJ databases">
        <authorList>
            <consortium name="DOE Joint Genome Institute"/>
            <person name="Kuo A."/>
            <person name="Kohler A."/>
            <person name="Nagy L.G."/>
            <person name="Floudas D."/>
            <person name="Copeland A."/>
            <person name="Barry K.W."/>
            <person name="Cichocki N."/>
            <person name="Veneault-Fourrey C."/>
            <person name="LaButti K."/>
            <person name="Lindquist E.A."/>
            <person name="Lipzen A."/>
            <person name="Lundell T."/>
            <person name="Morin E."/>
            <person name="Murat C."/>
            <person name="Sun H."/>
            <person name="Tunlid A."/>
            <person name="Henrissat B."/>
            <person name="Grigoriev I.V."/>
            <person name="Hibbett D.S."/>
            <person name="Martin F."/>
            <person name="Nordberg H.P."/>
            <person name="Cantor M.N."/>
            <person name="Hua S.X."/>
        </authorList>
    </citation>
    <scope>NUCLEOTIDE SEQUENCE [LARGE SCALE GENOMIC DNA]</scope>
    <source>
        <strain evidence="1 2">Foug A</strain>
    </source>
</reference>
<dbReference type="AlphaFoldDB" id="A0A0C2YRF4"/>
<dbReference type="InParanoid" id="A0A0C2YRF4"/>
<gene>
    <name evidence="1" type="ORF">SCLCIDRAFT_571398</name>
</gene>
<keyword evidence="2" id="KW-1185">Reference proteome</keyword>